<dbReference type="AlphaFoldDB" id="A0A1V0NEE3"/>
<organism evidence="1 2">
    <name type="scientific">Lactococcus lactis subsp. lactis</name>
    <name type="common">Streptococcus lactis</name>
    <dbReference type="NCBI Taxonomy" id="1360"/>
    <lineage>
        <taxon>Bacteria</taxon>
        <taxon>Bacillati</taxon>
        <taxon>Bacillota</taxon>
        <taxon>Bacilli</taxon>
        <taxon>Lactobacillales</taxon>
        <taxon>Streptococcaceae</taxon>
        <taxon>Lactococcus</taxon>
    </lineage>
</organism>
<evidence type="ECO:0000313" key="1">
    <source>
        <dbReference type="EMBL" id="ARD98302.1"/>
    </source>
</evidence>
<proteinExistence type="predicted"/>
<reference evidence="1 2" key="1">
    <citation type="journal article" date="2017" name="BMC Genomics">
        <title>Comparative and functional genomics of the Lactococcus lactis taxon; insights into evolution and niche adaptation.</title>
        <authorList>
            <person name="Kelleher P."/>
            <person name="Bottacini F."/>
            <person name="Mahony J."/>
            <person name="Kilcawley K.N."/>
            <person name="van Sinderen D."/>
        </authorList>
    </citation>
    <scope>NUCLEOTIDE SEQUENCE [LARGE SCALE GENOMIC DNA]</scope>
    <source>
        <strain evidence="1 2">275</strain>
    </source>
</reference>
<accession>A0A1V0NEE3</accession>
<gene>
    <name evidence="1" type="ORF">LL275_0667</name>
</gene>
<dbReference type="Proteomes" id="UP000192085">
    <property type="component" value="Chromosome"/>
</dbReference>
<protein>
    <submittedName>
        <fullName evidence="1">Type I restriction-modification system, restriction subunit R</fullName>
    </submittedName>
</protein>
<evidence type="ECO:0000313" key="2">
    <source>
        <dbReference type="Proteomes" id="UP000192085"/>
    </source>
</evidence>
<dbReference type="EMBL" id="CP015897">
    <property type="protein sequence ID" value="ARD98302.1"/>
    <property type="molecule type" value="Genomic_DNA"/>
</dbReference>
<name>A0A1V0NEE3_LACLL</name>
<sequence length="68" mass="8024">MAEAKFEAALIKKLEAEGWTYRKDLSYVPIKVLEGHWHEVLNENNAYKLKGKPLNMKIKILKEKIWLI</sequence>